<dbReference type="EMBL" id="JACNJN010000097">
    <property type="protein sequence ID" value="MBC8335229.1"/>
    <property type="molecule type" value="Genomic_DNA"/>
</dbReference>
<protein>
    <recommendedName>
        <fullName evidence="3">UDP-N-acetylglucosamine 2-epimerase domain-containing protein</fullName>
    </recommendedName>
</protein>
<comment type="caution">
    <text evidence="1">The sequence shown here is derived from an EMBL/GenBank/DDBJ whole genome shotgun (WGS) entry which is preliminary data.</text>
</comment>
<dbReference type="Gene3D" id="3.40.50.12580">
    <property type="match status" value="1"/>
</dbReference>
<name>A0A8J6NN27_9CHLR</name>
<dbReference type="Proteomes" id="UP000614469">
    <property type="component" value="Unassembled WGS sequence"/>
</dbReference>
<dbReference type="InterPro" id="IPR043148">
    <property type="entry name" value="TagF_C"/>
</dbReference>
<accession>A0A8J6NN27</accession>
<evidence type="ECO:0008006" key="3">
    <source>
        <dbReference type="Google" id="ProtNLM"/>
    </source>
</evidence>
<dbReference type="SUPFAM" id="SSF53756">
    <property type="entry name" value="UDP-Glycosyltransferase/glycogen phosphorylase"/>
    <property type="match status" value="1"/>
</dbReference>
<reference evidence="1 2" key="1">
    <citation type="submission" date="2020-08" db="EMBL/GenBank/DDBJ databases">
        <title>Bridging the membrane lipid divide: bacteria of the FCB group superphylum have the potential to synthesize archaeal ether lipids.</title>
        <authorList>
            <person name="Villanueva L."/>
            <person name="Von Meijenfeldt F.A.B."/>
            <person name="Westbye A.B."/>
            <person name="Yadav S."/>
            <person name="Hopmans E.C."/>
            <person name="Dutilh B.E."/>
            <person name="Sinninghe Damste J.S."/>
        </authorList>
    </citation>
    <scope>NUCLEOTIDE SEQUENCE [LARGE SCALE GENOMIC DNA]</scope>
    <source>
        <strain evidence="1">NIOZ-UU36</strain>
    </source>
</reference>
<evidence type="ECO:0000313" key="1">
    <source>
        <dbReference type="EMBL" id="MBC8335229.1"/>
    </source>
</evidence>
<dbReference type="AlphaFoldDB" id="A0A8J6NN27"/>
<sequence>PRYDPDALPAHAAKYRDSLIIPDKILLYGKYWKTELEKNQFYTEQLVVVGSSQIDKYRKKRLAYLEQRNDEASCTILFTSQGIDRERLIEFLSHFFRMAQGKLNYEFYIKLHPGFEYDKQIYEIPLGKFPNVHILLGAEDPSTYELQAKADYHVSISSASHYDALGLGVPTIILPFATHEDVLHLVTAGHAKLVRTPEEFLDVLLDEPGKVPSDVSTYYFEPNALGNIKRVLENCNGTKEKALLLNGQASFELDGVQ</sequence>
<proteinExistence type="predicted"/>
<feature type="non-terminal residue" evidence="1">
    <location>
        <position position="1"/>
    </location>
</feature>
<evidence type="ECO:0000313" key="2">
    <source>
        <dbReference type="Proteomes" id="UP000614469"/>
    </source>
</evidence>
<gene>
    <name evidence="1" type="ORF">H8E29_08195</name>
</gene>
<organism evidence="1 2">
    <name type="scientific">Candidatus Desulfolinea nitratireducens</name>
    <dbReference type="NCBI Taxonomy" id="2841698"/>
    <lineage>
        <taxon>Bacteria</taxon>
        <taxon>Bacillati</taxon>
        <taxon>Chloroflexota</taxon>
        <taxon>Anaerolineae</taxon>
        <taxon>Anaerolineales</taxon>
        <taxon>Anaerolineales incertae sedis</taxon>
        <taxon>Candidatus Desulfolinea</taxon>
    </lineage>
</organism>